<reference evidence="2" key="1">
    <citation type="submission" date="2017-02" db="EMBL/GenBank/DDBJ databases">
        <authorList>
            <person name="Varghese N."/>
            <person name="Submissions S."/>
        </authorList>
    </citation>
    <scope>NUCLEOTIDE SEQUENCE [LARGE SCALE GENOMIC DNA]</scope>
    <source>
        <strain evidence="2">VKM Ac-2052</strain>
    </source>
</reference>
<evidence type="ECO:0000313" key="2">
    <source>
        <dbReference type="Proteomes" id="UP000189735"/>
    </source>
</evidence>
<evidence type="ECO:0000313" key="1">
    <source>
        <dbReference type="EMBL" id="SKB01575.1"/>
    </source>
</evidence>
<sequence>MTKSNANALKKLMSALEKHSNVANADKSSVKQIERATSRVREAATLYLSSLPAKKAMPNPFLDVRDDRLDDETRATLASEWNQAVQRIRDKAEQ</sequence>
<protein>
    <submittedName>
        <fullName evidence="1">Uncharacterized protein</fullName>
    </submittedName>
</protein>
<dbReference type="RefSeq" id="WP_139368796.1">
    <property type="nucleotide sequence ID" value="NZ_FUYG01000010.1"/>
</dbReference>
<accession>A0A1T4YJX9</accession>
<dbReference type="EMBL" id="FUYG01000010">
    <property type="protein sequence ID" value="SKB01575.1"/>
    <property type="molecule type" value="Genomic_DNA"/>
</dbReference>
<dbReference type="AlphaFoldDB" id="A0A1T4YJX9"/>
<proteinExistence type="predicted"/>
<dbReference type="Proteomes" id="UP000189735">
    <property type="component" value="Unassembled WGS sequence"/>
</dbReference>
<organism evidence="1 2">
    <name type="scientific">Agreia bicolorata</name>
    <dbReference type="NCBI Taxonomy" id="110935"/>
    <lineage>
        <taxon>Bacteria</taxon>
        <taxon>Bacillati</taxon>
        <taxon>Actinomycetota</taxon>
        <taxon>Actinomycetes</taxon>
        <taxon>Micrococcales</taxon>
        <taxon>Microbacteriaceae</taxon>
        <taxon>Agreia</taxon>
    </lineage>
</organism>
<gene>
    <name evidence="1" type="ORF">SAMN06295879_3280</name>
</gene>
<name>A0A1T4YJX9_9MICO</name>